<reference evidence="1 2" key="2">
    <citation type="submission" date="2018-12" db="EMBL/GenBank/DDBJ databases">
        <title>Rhizobacter gummiphilus sp. nov., a rubber-degrading bacterium isolated from the soil of a botanical garden in Japan.</title>
        <authorList>
            <person name="Shunsuke S.S."/>
        </authorList>
    </citation>
    <scope>NUCLEOTIDE SEQUENCE [LARGE SCALE GENOMIC DNA]</scope>
    <source>
        <strain evidence="1 2">S-16</strain>
    </source>
</reference>
<comment type="caution">
    <text evidence="1">The sequence shown here is derived from an EMBL/GenBank/DDBJ whole genome shotgun (WGS) entry which is preliminary data.</text>
</comment>
<evidence type="ECO:0000313" key="2">
    <source>
        <dbReference type="Proteomes" id="UP000267464"/>
    </source>
</evidence>
<dbReference type="EMBL" id="QUSW01000010">
    <property type="protein sequence ID" value="RQP21482.1"/>
    <property type="molecule type" value="Genomic_DNA"/>
</dbReference>
<gene>
    <name evidence="1" type="ORF">DZC73_26540</name>
</gene>
<accession>A0A3N7IRH8</accession>
<proteinExistence type="predicted"/>
<organism evidence="1 2">
    <name type="scientific">Piscinibacter terrae</name>
    <dbReference type="NCBI Taxonomy" id="2496871"/>
    <lineage>
        <taxon>Bacteria</taxon>
        <taxon>Pseudomonadati</taxon>
        <taxon>Pseudomonadota</taxon>
        <taxon>Betaproteobacteria</taxon>
        <taxon>Burkholderiales</taxon>
        <taxon>Sphaerotilaceae</taxon>
        <taxon>Piscinibacter</taxon>
    </lineage>
</organism>
<reference evidence="1 2" key="1">
    <citation type="submission" date="2018-08" db="EMBL/GenBank/DDBJ databases">
        <authorList>
            <person name="Khan S.A."/>
            <person name="Jeon C.O."/>
            <person name="Chun B.H."/>
            <person name="Jeong S.E."/>
        </authorList>
    </citation>
    <scope>NUCLEOTIDE SEQUENCE [LARGE SCALE GENOMIC DNA]</scope>
    <source>
        <strain evidence="1 2">S-16</strain>
    </source>
</reference>
<dbReference type="OrthoDB" id="147470at2"/>
<dbReference type="RefSeq" id="WP_124543422.1">
    <property type="nucleotide sequence ID" value="NZ_QUSW01000010.1"/>
</dbReference>
<dbReference type="Proteomes" id="UP000267464">
    <property type="component" value="Unassembled WGS sequence"/>
</dbReference>
<evidence type="ECO:0000313" key="1">
    <source>
        <dbReference type="EMBL" id="RQP21482.1"/>
    </source>
</evidence>
<keyword evidence="2" id="KW-1185">Reference proteome</keyword>
<name>A0A3N7IRH8_9BURK</name>
<dbReference type="AlphaFoldDB" id="A0A3N7IRH8"/>
<protein>
    <submittedName>
        <fullName evidence="1">Uncharacterized protein</fullName>
    </submittedName>
</protein>
<sequence>MGAADTSLVTEQADDLVGESLALRGVPERVNYATGVLLGAEDFAAEQLYNRGRMGRAFAALYGFGTMAGLRVTCAANDNPELEVQVAPGLALDRLGRLIEIRRIQCIHVTRWLAQRQAMGTSALDRINVIDAVREDTPGNKRLVFDVFLRFAICPHGKTPAFAAGPFNATDYVVPSRLADAFEMTLQLAHIVGETEANPKGTLAVPQPRSPKLEAMLADMQGVTDPALLEAARRLWCMESALDAWPEPSQTDPTRLPKLAEHASDADWDKVLLARVSIPVQQADATSFPTVDTAAIAAIAAKPQPPATDHSEPKWRDMADNALRPIVFNPYSWRGAL</sequence>